<dbReference type="PROSITE" id="PS50943">
    <property type="entry name" value="HTH_CROC1"/>
    <property type="match status" value="1"/>
</dbReference>
<protein>
    <submittedName>
        <fullName evidence="2">Transcriptional regulator with XRE-family HTH domain</fullName>
    </submittedName>
</protein>
<evidence type="ECO:0000313" key="2">
    <source>
        <dbReference type="EMBL" id="MBB6041987.1"/>
    </source>
</evidence>
<name>A0A7W9W357_9FIRM</name>
<gene>
    <name evidence="2" type="ORF">HNQ46_001982</name>
</gene>
<dbReference type="CDD" id="cd00093">
    <property type="entry name" value="HTH_XRE"/>
    <property type="match status" value="1"/>
</dbReference>
<sequence>MEAKINVEYPVIDVFATGKNIERLRKEKGLKVKDVALFMGFLEPQAVYKWQQGKALPSLDNMFALSVLLEVPMEEILVRKSGDSLEKDKHLAA</sequence>
<dbReference type="AlphaFoldDB" id="A0A7W9W357"/>
<reference evidence="2 3" key="1">
    <citation type="submission" date="2020-08" db="EMBL/GenBank/DDBJ databases">
        <title>Genomic Encyclopedia of Type Strains, Phase IV (KMG-IV): sequencing the most valuable type-strain genomes for metagenomic binning, comparative biology and taxonomic classification.</title>
        <authorList>
            <person name="Goeker M."/>
        </authorList>
    </citation>
    <scope>NUCLEOTIDE SEQUENCE [LARGE SCALE GENOMIC DNA]</scope>
    <source>
        <strain evidence="2 3">DSM 17245</strain>
    </source>
</reference>
<organism evidence="2 3">
    <name type="scientific">Oribacterium sinus</name>
    <dbReference type="NCBI Taxonomy" id="237576"/>
    <lineage>
        <taxon>Bacteria</taxon>
        <taxon>Bacillati</taxon>
        <taxon>Bacillota</taxon>
        <taxon>Clostridia</taxon>
        <taxon>Lachnospirales</taxon>
        <taxon>Lachnospiraceae</taxon>
        <taxon>Oribacterium</taxon>
    </lineage>
</organism>
<dbReference type="Gene3D" id="1.10.260.40">
    <property type="entry name" value="lambda repressor-like DNA-binding domains"/>
    <property type="match status" value="1"/>
</dbReference>
<dbReference type="RefSeq" id="WP_183684521.1">
    <property type="nucleotide sequence ID" value="NZ_CAUQUA010000009.1"/>
</dbReference>
<dbReference type="SUPFAM" id="SSF47413">
    <property type="entry name" value="lambda repressor-like DNA-binding domains"/>
    <property type="match status" value="1"/>
</dbReference>
<dbReference type="GeneID" id="85015507"/>
<dbReference type="EMBL" id="JACHHH010000011">
    <property type="protein sequence ID" value="MBB6041987.1"/>
    <property type="molecule type" value="Genomic_DNA"/>
</dbReference>
<dbReference type="Pfam" id="PF01381">
    <property type="entry name" value="HTH_3"/>
    <property type="match status" value="1"/>
</dbReference>
<dbReference type="Proteomes" id="UP000522163">
    <property type="component" value="Unassembled WGS sequence"/>
</dbReference>
<dbReference type="InterPro" id="IPR001387">
    <property type="entry name" value="Cro/C1-type_HTH"/>
</dbReference>
<feature type="domain" description="HTH cro/C1-type" evidence="1">
    <location>
        <begin position="21"/>
        <end position="76"/>
    </location>
</feature>
<accession>A0A7W9W357</accession>
<evidence type="ECO:0000313" key="3">
    <source>
        <dbReference type="Proteomes" id="UP000522163"/>
    </source>
</evidence>
<proteinExistence type="predicted"/>
<dbReference type="InterPro" id="IPR010982">
    <property type="entry name" value="Lambda_DNA-bd_dom_sf"/>
</dbReference>
<dbReference type="GO" id="GO:0003677">
    <property type="term" value="F:DNA binding"/>
    <property type="evidence" value="ECO:0007669"/>
    <property type="project" value="InterPro"/>
</dbReference>
<dbReference type="SMART" id="SM00530">
    <property type="entry name" value="HTH_XRE"/>
    <property type="match status" value="1"/>
</dbReference>
<evidence type="ECO:0000259" key="1">
    <source>
        <dbReference type="PROSITE" id="PS50943"/>
    </source>
</evidence>
<comment type="caution">
    <text evidence="2">The sequence shown here is derived from an EMBL/GenBank/DDBJ whole genome shotgun (WGS) entry which is preliminary data.</text>
</comment>